<evidence type="ECO:0000313" key="4">
    <source>
        <dbReference type="Proteomes" id="UP000248326"/>
    </source>
</evidence>
<keyword evidence="1" id="KW-0472">Membrane</keyword>
<protein>
    <recommendedName>
        <fullName evidence="2">DUF418 domain-containing protein</fullName>
    </recommendedName>
</protein>
<feature type="transmembrane region" description="Helical" evidence="1">
    <location>
        <begin position="12"/>
        <end position="30"/>
    </location>
</feature>
<dbReference type="Pfam" id="PF04235">
    <property type="entry name" value="DUF418"/>
    <property type="match status" value="1"/>
</dbReference>
<dbReference type="PANTHER" id="PTHR30590:SF2">
    <property type="entry name" value="INNER MEMBRANE PROTEIN"/>
    <property type="match status" value="1"/>
</dbReference>
<sequence>MTAPERALLPDALRGLALGGILLVNLQNFSGLVPWQQTGGDRVAQAFVDFFANGKWISTFAMLFGAGVWLLVRRAGRGREARRLLGLFGLGLAHGFLIWSGDILANYALVGFALLSLIRLPPAVQGVVAVLGFLLGAALFASLTLISGSPQADPSSVGVNFAFASPDITVVSAARIADFNTSLSSSVPFFAPWLLGLFLLGVLFARSGVLTHPDRFRRPLIVTALVTFPLGVLLNVALVRANASDLFKDQVWAVLLRLSGGLTFALLYGALLALLVAGGRGALLRLFANVGRLALSNYLLQSIVCTLVFYGYGWGQYGRWGATACLAFGLGLYAVQIALSALCLTRFDRGPAESLLRGFYRSRPVKDAP</sequence>
<keyword evidence="1" id="KW-1133">Transmembrane helix</keyword>
<keyword evidence="1" id="KW-0812">Transmembrane</keyword>
<evidence type="ECO:0000259" key="2">
    <source>
        <dbReference type="Pfam" id="PF04235"/>
    </source>
</evidence>
<feature type="transmembrane region" description="Helical" evidence="1">
    <location>
        <begin position="189"/>
        <end position="208"/>
    </location>
</feature>
<dbReference type="Proteomes" id="UP000248326">
    <property type="component" value="Unassembled WGS sequence"/>
</dbReference>
<dbReference type="InterPro" id="IPR052529">
    <property type="entry name" value="Bact_Transport_Assoc"/>
</dbReference>
<feature type="transmembrane region" description="Helical" evidence="1">
    <location>
        <begin position="320"/>
        <end position="344"/>
    </location>
</feature>
<accession>A0A318S795</accession>
<feature type="domain" description="DUF418" evidence="2">
    <location>
        <begin position="204"/>
        <end position="358"/>
    </location>
</feature>
<feature type="transmembrane region" description="Helical" evidence="1">
    <location>
        <begin position="84"/>
        <end position="117"/>
    </location>
</feature>
<reference evidence="3 4" key="1">
    <citation type="submission" date="2018-06" db="EMBL/GenBank/DDBJ databases">
        <title>Genomic Encyclopedia of Type Strains, Phase IV (KMG-IV): sequencing the most valuable type-strain genomes for metagenomic binning, comparative biology and taxonomic classification.</title>
        <authorList>
            <person name="Goeker M."/>
        </authorList>
    </citation>
    <scope>NUCLEOTIDE SEQUENCE [LARGE SCALE GENOMIC DNA]</scope>
    <source>
        <strain evidence="3 4">DSM 18048</strain>
    </source>
</reference>
<feature type="transmembrane region" description="Helical" evidence="1">
    <location>
        <begin position="220"/>
        <end position="241"/>
    </location>
</feature>
<dbReference type="AlphaFoldDB" id="A0A318S795"/>
<feature type="transmembrane region" description="Helical" evidence="1">
    <location>
        <begin position="123"/>
        <end position="145"/>
    </location>
</feature>
<dbReference type="PANTHER" id="PTHR30590">
    <property type="entry name" value="INNER MEMBRANE PROTEIN"/>
    <property type="match status" value="1"/>
</dbReference>
<evidence type="ECO:0000256" key="1">
    <source>
        <dbReference type="SAM" id="Phobius"/>
    </source>
</evidence>
<feature type="transmembrane region" description="Helical" evidence="1">
    <location>
        <begin position="50"/>
        <end position="72"/>
    </location>
</feature>
<organism evidence="3 4">
    <name type="scientific">Deinococcus yavapaiensis KR-236</name>
    <dbReference type="NCBI Taxonomy" id="694435"/>
    <lineage>
        <taxon>Bacteria</taxon>
        <taxon>Thermotogati</taxon>
        <taxon>Deinococcota</taxon>
        <taxon>Deinococci</taxon>
        <taxon>Deinococcales</taxon>
        <taxon>Deinococcaceae</taxon>
        <taxon>Deinococcus</taxon>
    </lineage>
</organism>
<proteinExistence type="predicted"/>
<gene>
    <name evidence="3" type="ORF">DES52_108106</name>
</gene>
<evidence type="ECO:0000313" key="3">
    <source>
        <dbReference type="EMBL" id="PYE53577.1"/>
    </source>
</evidence>
<dbReference type="EMBL" id="QJSX01000008">
    <property type="protein sequence ID" value="PYE53577.1"/>
    <property type="molecule type" value="Genomic_DNA"/>
</dbReference>
<comment type="caution">
    <text evidence="3">The sequence shown here is derived from an EMBL/GenBank/DDBJ whole genome shotgun (WGS) entry which is preliminary data.</text>
</comment>
<feature type="transmembrane region" description="Helical" evidence="1">
    <location>
        <begin position="261"/>
        <end position="283"/>
    </location>
</feature>
<dbReference type="RefSeq" id="WP_110886939.1">
    <property type="nucleotide sequence ID" value="NZ_QJSX01000008.1"/>
</dbReference>
<name>A0A318S795_9DEIO</name>
<feature type="transmembrane region" description="Helical" evidence="1">
    <location>
        <begin position="295"/>
        <end position="314"/>
    </location>
</feature>
<feature type="transmembrane region" description="Helical" evidence="1">
    <location>
        <begin position="157"/>
        <end position="177"/>
    </location>
</feature>
<keyword evidence="4" id="KW-1185">Reference proteome</keyword>
<dbReference type="OrthoDB" id="9807744at2"/>
<dbReference type="InterPro" id="IPR007349">
    <property type="entry name" value="DUF418"/>
</dbReference>